<dbReference type="InterPro" id="IPR057337">
    <property type="entry name" value="Sororin_C"/>
</dbReference>
<feature type="compositionally biased region" description="Pro residues" evidence="6">
    <location>
        <begin position="101"/>
        <end position="115"/>
    </location>
</feature>
<evidence type="ECO:0000313" key="9">
    <source>
        <dbReference type="Proteomes" id="UP001148018"/>
    </source>
</evidence>
<evidence type="ECO:0000256" key="5">
    <source>
        <dbReference type="ARBA" id="ARBA00093465"/>
    </source>
</evidence>
<accession>A0A9Q0ELI6</accession>
<feature type="domain" description="Sororin C-terminal region" evidence="7">
    <location>
        <begin position="236"/>
        <end position="259"/>
    </location>
</feature>
<protein>
    <recommendedName>
        <fullName evidence="7">Sororin C-terminal region domain-containing protein</fullName>
    </recommendedName>
</protein>
<dbReference type="GO" id="GO:0031536">
    <property type="term" value="P:positive regulation of exit from mitosis"/>
    <property type="evidence" value="ECO:0007669"/>
    <property type="project" value="TreeGrafter"/>
</dbReference>
<dbReference type="GO" id="GO:0005634">
    <property type="term" value="C:nucleus"/>
    <property type="evidence" value="ECO:0007669"/>
    <property type="project" value="UniProtKB-SubCell"/>
</dbReference>
<comment type="caution">
    <text evidence="8">The sequence shown here is derived from an EMBL/GenBank/DDBJ whole genome shotgun (WGS) entry which is preliminary data.</text>
</comment>
<dbReference type="Proteomes" id="UP001148018">
    <property type="component" value="Unassembled WGS sequence"/>
</dbReference>
<dbReference type="InterPro" id="IPR018605">
    <property type="entry name" value="Sororin"/>
</dbReference>
<evidence type="ECO:0000256" key="3">
    <source>
        <dbReference type="ARBA" id="ARBA00023242"/>
    </source>
</evidence>
<evidence type="ECO:0000256" key="4">
    <source>
        <dbReference type="ARBA" id="ARBA00023306"/>
    </source>
</evidence>
<feature type="compositionally biased region" description="Basic residues" evidence="6">
    <location>
        <begin position="220"/>
        <end position="229"/>
    </location>
</feature>
<keyword evidence="1" id="KW-0132">Cell division</keyword>
<dbReference type="OrthoDB" id="9949198at2759"/>
<dbReference type="Pfam" id="PF25220">
    <property type="entry name" value="Sororin_C"/>
    <property type="match status" value="1"/>
</dbReference>
<feature type="region of interest" description="Disordered" evidence="6">
    <location>
        <begin position="193"/>
        <end position="233"/>
    </location>
</feature>
<dbReference type="GO" id="GO:0006302">
    <property type="term" value="P:double-strand break repair"/>
    <property type="evidence" value="ECO:0007669"/>
    <property type="project" value="TreeGrafter"/>
</dbReference>
<dbReference type="GO" id="GO:0007080">
    <property type="term" value="P:mitotic metaphase chromosome alignment"/>
    <property type="evidence" value="ECO:0007669"/>
    <property type="project" value="TreeGrafter"/>
</dbReference>
<name>A0A9Q0ELI6_9TELE</name>
<comment type="similarity">
    <text evidence="5">Belongs to the sororin family.</text>
</comment>
<dbReference type="EMBL" id="JANIIK010000039">
    <property type="protein sequence ID" value="KAJ3609141.1"/>
    <property type="molecule type" value="Genomic_DNA"/>
</dbReference>
<evidence type="ECO:0000256" key="6">
    <source>
        <dbReference type="SAM" id="MobiDB-lite"/>
    </source>
</evidence>
<feature type="region of interest" description="Disordered" evidence="6">
    <location>
        <begin position="1"/>
        <end position="162"/>
    </location>
</feature>
<sequence>MRGSTDGEEPTPERRRRSARLTSPLTAITNGNKMAHSAVKRSIVVKKIAPRKTKTAVPVPPLEEHDDDKENATQNNLSTPGRVGQAPRPKKKAVMPSPILASPPPPPLLASPPRQPAADPEDLLWSNKVRRSYSRLSDPSFNEPSTTSTAPHPRRTMFGFGQLQTPEVFRRARPRSGPDGSLCGLSGSFASLSDFGEGPGGGSPEPDLHIPGVVTDAERKRRRRRRKKAPKIDAEEVDCLAAKMNAEFTEAEGFELFVE</sequence>
<evidence type="ECO:0000256" key="1">
    <source>
        <dbReference type="ARBA" id="ARBA00022618"/>
    </source>
</evidence>
<dbReference type="GO" id="GO:0007064">
    <property type="term" value="P:mitotic sister chromatid cohesion"/>
    <property type="evidence" value="ECO:0007669"/>
    <property type="project" value="TreeGrafter"/>
</dbReference>
<gene>
    <name evidence="8" type="ORF">NHX12_023665</name>
</gene>
<dbReference type="PANTHER" id="PTHR31092">
    <property type="entry name" value="SORORIN"/>
    <property type="match status" value="1"/>
</dbReference>
<evidence type="ECO:0000259" key="7">
    <source>
        <dbReference type="Pfam" id="PF25220"/>
    </source>
</evidence>
<proteinExistence type="inferred from homology"/>
<evidence type="ECO:0000313" key="8">
    <source>
        <dbReference type="EMBL" id="KAJ3609141.1"/>
    </source>
</evidence>
<dbReference type="GO" id="GO:0051301">
    <property type="term" value="P:cell division"/>
    <property type="evidence" value="ECO:0007669"/>
    <property type="project" value="UniProtKB-KW"/>
</dbReference>
<keyword evidence="3" id="KW-0539">Nucleus</keyword>
<organism evidence="8 9">
    <name type="scientific">Muraenolepis orangiensis</name>
    <name type="common">Patagonian moray cod</name>
    <dbReference type="NCBI Taxonomy" id="630683"/>
    <lineage>
        <taxon>Eukaryota</taxon>
        <taxon>Metazoa</taxon>
        <taxon>Chordata</taxon>
        <taxon>Craniata</taxon>
        <taxon>Vertebrata</taxon>
        <taxon>Euteleostomi</taxon>
        <taxon>Actinopterygii</taxon>
        <taxon>Neopterygii</taxon>
        <taxon>Teleostei</taxon>
        <taxon>Neoteleostei</taxon>
        <taxon>Acanthomorphata</taxon>
        <taxon>Zeiogadaria</taxon>
        <taxon>Gadariae</taxon>
        <taxon>Gadiformes</taxon>
        <taxon>Muraenolepidoidei</taxon>
        <taxon>Muraenolepididae</taxon>
        <taxon>Muraenolepis</taxon>
    </lineage>
</organism>
<reference evidence="8" key="1">
    <citation type="submission" date="2022-07" db="EMBL/GenBank/DDBJ databases">
        <title>Chromosome-level genome of Muraenolepis orangiensis.</title>
        <authorList>
            <person name="Kim J."/>
        </authorList>
    </citation>
    <scope>NUCLEOTIDE SEQUENCE</scope>
    <source>
        <strain evidence="8">KU_S4_2022</strain>
        <tissue evidence="8">Muscle</tissue>
    </source>
</reference>
<keyword evidence="4" id="KW-0131">Cell cycle</keyword>
<feature type="compositionally biased region" description="Polar residues" evidence="6">
    <location>
        <begin position="20"/>
        <end position="32"/>
    </location>
</feature>
<dbReference type="AlphaFoldDB" id="A0A9Q0ELI6"/>
<keyword evidence="2" id="KW-0498">Mitosis</keyword>
<feature type="compositionally biased region" description="Polar residues" evidence="6">
    <location>
        <begin position="134"/>
        <end position="150"/>
    </location>
</feature>
<evidence type="ECO:0000256" key="2">
    <source>
        <dbReference type="ARBA" id="ARBA00022776"/>
    </source>
</evidence>
<feature type="compositionally biased region" description="Acidic residues" evidence="6">
    <location>
        <begin position="1"/>
        <end position="10"/>
    </location>
</feature>
<dbReference type="PANTHER" id="PTHR31092:SF2">
    <property type="entry name" value="SORORIN"/>
    <property type="match status" value="1"/>
</dbReference>
<keyword evidence="9" id="KW-1185">Reference proteome</keyword>